<reference evidence="1" key="1">
    <citation type="submission" date="2022-07" db="EMBL/GenBank/DDBJ databases">
        <title>Arcobacter roscoffensis sp. nov., a marine bacterium isolated from coastal seawater collected from Roscoff, France.</title>
        <authorList>
            <person name="Pascual J."/>
            <person name="Lepeaux C."/>
            <person name="Methner A."/>
            <person name="Overmann J."/>
        </authorList>
    </citation>
    <scope>NUCLEOTIDE SEQUENCE</scope>
    <source>
        <strain evidence="1">ARW1-2F2</strain>
    </source>
</reference>
<accession>A0ABY5E0E9</accession>
<sequence length="160" mass="19206">MKVIEIECPYCTKENENCSHCNNFKKRIALIDNKHTWLLQIQKVNCEFCDEGKVENTSYIYKKTIFTKKNYRIKNESYNNCIRCFGIGFRLKKITQYLCPECEGVGSILFYKEKKPFLPFFKIREYEEYENCKKCKGNKYIEKYSSEFYIGTNDKTFVLN</sequence>
<dbReference type="Proteomes" id="UP001060012">
    <property type="component" value="Chromosome"/>
</dbReference>
<evidence type="ECO:0000313" key="2">
    <source>
        <dbReference type="Proteomes" id="UP001060012"/>
    </source>
</evidence>
<name>A0ABY5E0E9_9BACT</name>
<dbReference type="Gene3D" id="2.10.230.10">
    <property type="entry name" value="Heat shock protein DnaJ, cysteine-rich domain"/>
    <property type="match status" value="1"/>
</dbReference>
<dbReference type="SUPFAM" id="SSF57938">
    <property type="entry name" value="DnaJ/Hsp40 cysteine-rich domain"/>
    <property type="match status" value="1"/>
</dbReference>
<evidence type="ECO:0000313" key="1">
    <source>
        <dbReference type="EMBL" id="UTJ05687.1"/>
    </source>
</evidence>
<organism evidence="1 2">
    <name type="scientific">Arcobacter roscoffensis</name>
    <dbReference type="NCBI Taxonomy" id="2961520"/>
    <lineage>
        <taxon>Bacteria</taxon>
        <taxon>Pseudomonadati</taxon>
        <taxon>Campylobacterota</taxon>
        <taxon>Epsilonproteobacteria</taxon>
        <taxon>Campylobacterales</taxon>
        <taxon>Arcobacteraceae</taxon>
        <taxon>Arcobacter</taxon>
    </lineage>
</organism>
<dbReference type="InterPro" id="IPR036410">
    <property type="entry name" value="HSP_DnaJ_Cys-rich_dom_sf"/>
</dbReference>
<gene>
    <name evidence="1" type="ORF">NJU99_10490</name>
</gene>
<protein>
    <submittedName>
        <fullName evidence="1">Uncharacterized protein</fullName>
    </submittedName>
</protein>
<proteinExistence type="predicted"/>
<keyword evidence="2" id="KW-1185">Reference proteome</keyword>
<dbReference type="RefSeq" id="WP_254575868.1">
    <property type="nucleotide sequence ID" value="NZ_CP100595.1"/>
</dbReference>
<dbReference type="EMBL" id="CP100595">
    <property type="protein sequence ID" value="UTJ05687.1"/>
    <property type="molecule type" value="Genomic_DNA"/>
</dbReference>